<keyword evidence="5 6" id="KW-0472">Membrane</keyword>
<comment type="subcellular location">
    <subcellularLocation>
        <location evidence="1 6">Cell membrane</location>
        <topology evidence="1 6">Multi-pass membrane protein</topology>
    </subcellularLocation>
</comment>
<dbReference type="PANTHER" id="PTHR12677:SF59">
    <property type="entry name" value="GOLGI APPARATUS MEMBRANE PROTEIN TVP38-RELATED"/>
    <property type="match status" value="1"/>
</dbReference>
<evidence type="ECO:0000259" key="7">
    <source>
        <dbReference type="Pfam" id="PF09335"/>
    </source>
</evidence>
<evidence type="ECO:0000256" key="3">
    <source>
        <dbReference type="ARBA" id="ARBA00022692"/>
    </source>
</evidence>
<proteinExistence type="inferred from homology"/>
<keyword evidence="3 6" id="KW-0812">Transmembrane</keyword>
<dbReference type="OrthoDB" id="3034435at2"/>
<feature type="transmembrane region" description="Helical" evidence="6">
    <location>
        <begin position="70"/>
        <end position="93"/>
    </location>
</feature>
<evidence type="ECO:0000256" key="6">
    <source>
        <dbReference type="RuleBase" id="RU366058"/>
    </source>
</evidence>
<gene>
    <name evidence="8" type="ORF">FX155_02870</name>
</gene>
<organism evidence="8 9">
    <name type="scientific">Acidaminococcus fermentans</name>
    <dbReference type="NCBI Taxonomy" id="905"/>
    <lineage>
        <taxon>Bacteria</taxon>
        <taxon>Bacillati</taxon>
        <taxon>Bacillota</taxon>
        <taxon>Negativicutes</taxon>
        <taxon>Acidaminococcales</taxon>
        <taxon>Acidaminococcaceae</taxon>
        <taxon>Acidaminococcus</taxon>
    </lineage>
</organism>
<evidence type="ECO:0000256" key="4">
    <source>
        <dbReference type="ARBA" id="ARBA00022989"/>
    </source>
</evidence>
<evidence type="ECO:0000256" key="2">
    <source>
        <dbReference type="ARBA" id="ARBA00022475"/>
    </source>
</evidence>
<dbReference type="Pfam" id="PF09335">
    <property type="entry name" value="VTT_dom"/>
    <property type="match status" value="1"/>
</dbReference>
<feature type="transmembrane region" description="Helical" evidence="6">
    <location>
        <begin position="21"/>
        <end position="40"/>
    </location>
</feature>
<feature type="domain" description="VTT" evidence="7">
    <location>
        <begin position="88"/>
        <end position="206"/>
    </location>
</feature>
<evidence type="ECO:0000313" key="9">
    <source>
        <dbReference type="Proteomes" id="UP000441455"/>
    </source>
</evidence>
<sequence length="242" mass="26825">MEAPVQSQPQYPAQDRCSERTFKLLAFAGLLGVLVLIHFLDPGFYHQIVHLARGGNIQETVDFLRSFGPWAVVISFLLDVFINAAGCLPSIFLSTANGVVFGLPVGILVSWSAESVGVILSFLIMRYFLRSTAETVIAKSNNLQKLDEMSSENGLVAMALARTLPYFPSGILTCLGAISRMKFRDYVIATFIGKLPSTALEVVVGHDIVHFRQHMDRLAILVTLVLLVYGTLLYSRYRKRRA</sequence>
<dbReference type="RefSeq" id="WP_022488101.1">
    <property type="nucleotide sequence ID" value="NZ_VULN01000003.1"/>
</dbReference>
<accession>A0A6N7VZ90</accession>
<feature type="transmembrane region" description="Helical" evidence="6">
    <location>
        <begin position="186"/>
        <end position="206"/>
    </location>
</feature>
<keyword evidence="4 6" id="KW-1133">Transmembrane helix</keyword>
<dbReference type="AlphaFoldDB" id="A0A6N7VZ90"/>
<dbReference type="GO" id="GO:0005886">
    <property type="term" value="C:plasma membrane"/>
    <property type="evidence" value="ECO:0007669"/>
    <property type="project" value="UniProtKB-SubCell"/>
</dbReference>
<protein>
    <recommendedName>
        <fullName evidence="6">TVP38/TMEM64 family membrane protein</fullName>
    </recommendedName>
</protein>
<feature type="transmembrane region" description="Helical" evidence="6">
    <location>
        <begin position="155"/>
        <end position="179"/>
    </location>
</feature>
<evidence type="ECO:0000256" key="5">
    <source>
        <dbReference type="ARBA" id="ARBA00023136"/>
    </source>
</evidence>
<feature type="transmembrane region" description="Helical" evidence="6">
    <location>
        <begin position="105"/>
        <end position="129"/>
    </location>
</feature>
<dbReference type="PANTHER" id="PTHR12677">
    <property type="entry name" value="GOLGI APPARATUS MEMBRANE PROTEIN TVP38-RELATED"/>
    <property type="match status" value="1"/>
</dbReference>
<comment type="similarity">
    <text evidence="6">Belongs to the TVP38/TMEM64 family.</text>
</comment>
<keyword evidence="2 6" id="KW-1003">Cell membrane</keyword>
<name>A0A6N7VZ90_ACIFE</name>
<dbReference type="InterPro" id="IPR032816">
    <property type="entry name" value="VTT_dom"/>
</dbReference>
<comment type="caution">
    <text evidence="8">The sequence shown here is derived from an EMBL/GenBank/DDBJ whole genome shotgun (WGS) entry which is preliminary data.</text>
</comment>
<reference evidence="8 9" key="1">
    <citation type="submission" date="2019-08" db="EMBL/GenBank/DDBJ databases">
        <title>In-depth cultivation of the pig gut microbiome towards novel bacterial diversity and tailored functional studies.</title>
        <authorList>
            <person name="Wylensek D."/>
            <person name="Hitch T.C.A."/>
            <person name="Clavel T."/>
        </authorList>
    </citation>
    <scope>NUCLEOTIDE SEQUENCE [LARGE SCALE GENOMIC DNA]</scope>
    <source>
        <strain evidence="8 9">WCA-389-WT-5B</strain>
    </source>
</reference>
<dbReference type="InterPro" id="IPR015414">
    <property type="entry name" value="TMEM64"/>
</dbReference>
<dbReference type="Proteomes" id="UP000441455">
    <property type="component" value="Unassembled WGS sequence"/>
</dbReference>
<dbReference type="EMBL" id="VULN01000003">
    <property type="protein sequence ID" value="MSS81553.1"/>
    <property type="molecule type" value="Genomic_DNA"/>
</dbReference>
<evidence type="ECO:0000313" key="8">
    <source>
        <dbReference type="EMBL" id="MSS81553.1"/>
    </source>
</evidence>
<evidence type="ECO:0000256" key="1">
    <source>
        <dbReference type="ARBA" id="ARBA00004651"/>
    </source>
</evidence>
<feature type="transmembrane region" description="Helical" evidence="6">
    <location>
        <begin position="218"/>
        <end position="237"/>
    </location>
</feature>